<reference evidence="2 3" key="1">
    <citation type="submission" date="2016-04" db="EMBL/GenBank/DDBJ databases">
        <title>ATOL: Assembling a taxonomically balanced genome-scale reconstruction of the evolutionary history of the Enterobacteriaceae.</title>
        <authorList>
            <person name="Plunkett G.III."/>
            <person name="Neeno-Eckwall E.C."/>
            <person name="Glasner J.D."/>
            <person name="Perna N.T."/>
        </authorList>
    </citation>
    <scope>NUCLEOTIDE SEQUENCE [LARGE SCALE GENOMIC DNA]</scope>
    <source>
        <strain evidence="2 3">ATCC 19692</strain>
    </source>
</reference>
<proteinExistence type="inferred from homology"/>
<dbReference type="InterPro" id="IPR000600">
    <property type="entry name" value="ROK"/>
</dbReference>
<dbReference type="InterPro" id="IPR043129">
    <property type="entry name" value="ATPase_NBD"/>
</dbReference>
<dbReference type="RefSeq" id="WP_066751291.1">
    <property type="nucleotide sequence ID" value="NZ_LXEN01000117.1"/>
</dbReference>
<dbReference type="Proteomes" id="UP000094023">
    <property type="component" value="Unassembled WGS sequence"/>
</dbReference>
<gene>
    <name evidence="2" type="ORF">M983_2447</name>
</gene>
<dbReference type="PANTHER" id="PTHR18964">
    <property type="entry name" value="ROK (REPRESSOR, ORF, KINASE) FAMILY"/>
    <property type="match status" value="1"/>
</dbReference>
<evidence type="ECO:0000313" key="3">
    <source>
        <dbReference type="Proteomes" id="UP000094023"/>
    </source>
</evidence>
<dbReference type="InterPro" id="IPR036388">
    <property type="entry name" value="WH-like_DNA-bd_sf"/>
</dbReference>
<comment type="similarity">
    <text evidence="1">Belongs to the ROK (NagC/XylR) family.</text>
</comment>
<comment type="caution">
    <text evidence="2">The sequence shown here is derived from an EMBL/GenBank/DDBJ whole genome shotgun (WGS) entry which is preliminary data.</text>
</comment>
<dbReference type="AlphaFoldDB" id="A0A198FKL7"/>
<dbReference type="PATRIC" id="fig|1354337.4.peg.2514"/>
<protein>
    <recommendedName>
        <fullName evidence="4">ROK family protein</fullName>
    </recommendedName>
</protein>
<dbReference type="InterPro" id="IPR036390">
    <property type="entry name" value="WH_DNA-bd_sf"/>
</dbReference>
<sequence>MLLKNLKELQSSKTSKALKLKNLYKLIAENGPVKTETLTELALMKPATCARLVDELNVLKLITTSELGESTGGRKPILYSINTEDVYLIGIELSKVYSTIILMDLKLNMLDKMKIAPEPYLSASKMTEKLLPQINELLSNNNISYQKVLGIGVSIEHVIEQRLESKSIYEEFTNLEALLRKEIPTYVTVGSGIHFAALAEYRLYYRQKTQRFLFTSCDTQVRGCAIINNQFLTDTSTTTNYFGHMAIDVKGPKCECGSYGCLNTLCSLDSIKKRVINRLELGENSLLLSLVENSQEITYHAIFEAIEMKDSLCIEALEEAAYYYGLAIASTILFVQPEIVVCGGTLIPKSTFFNIVKQTIDNKLSCFPNIKTQVYPASHAYEIVSQGAGAMVLEHLMN</sequence>
<dbReference type="Gene3D" id="1.10.10.10">
    <property type="entry name" value="Winged helix-like DNA-binding domain superfamily/Winged helix DNA-binding domain"/>
    <property type="match status" value="1"/>
</dbReference>
<dbReference type="SUPFAM" id="SSF53067">
    <property type="entry name" value="Actin-like ATPase domain"/>
    <property type="match status" value="2"/>
</dbReference>
<evidence type="ECO:0008006" key="4">
    <source>
        <dbReference type="Google" id="ProtNLM"/>
    </source>
</evidence>
<dbReference type="EMBL" id="LXEN01000117">
    <property type="protein sequence ID" value="OAT24989.1"/>
    <property type="molecule type" value="Genomic_DNA"/>
</dbReference>
<evidence type="ECO:0000256" key="1">
    <source>
        <dbReference type="ARBA" id="ARBA00006479"/>
    </source>
</evidence>
<name>A0A198FKL7_9GAMM</name>
<dbReference type="Pfam" id="PF00480">
    <property type="entry name" value="ROK"/>
    <property type="match status" value="1"/>
</dbReference>
<keyword evidence="3" id="KW-1185">Reference proteome</keyword>
<dbReference type="STRING" id="1354337.M983_2447"/>
<dbReference type="SUPFAM" id="SSF46785">
    <property type="entry name" value="Winged helix' DNA-binding domain"/>
    <property type="match status" value="1"/>
</dbReference>
<accession>A0A198FKL7</accession>
<dbReference type="PANTHER" id="PTHR18964:SF149">
    <property type="entry name" value="BIFUNCTIONAL UDP-N-ACETYLGLUCOSAMINE 2-EPIMERASE_N-ACETYLMANNOSAMINE KINASE"/>
    <property type="match status" value="1"/>
</dbReference>
<organism evidence="2 3">
    <name type="scientific">Proteus myxofaciens ATCC 19692</name>
    <dbReference type="NCBI Taxonomy" id="1354337"/>
    <lineage>
        <taxon>Bacteria</taxon>
        <taxon>Pseudomonadati</taxon>
        <taxon>Pseudomonadota</taxon>
        <taxon>Gammaproteobacteria</taxon>
        <taxon>Enterobacterales</taxon>
        <taxon>Morganellaceae</taxon>
        <taxon>Proteus</taxon>
    </lineage>
</organism>
<dbReference type="Gene3D" id="3.30.420.40">
    <property type="match status" value="2"/>
</dbReference>
<dbReference type="OrthoDB" id="9796533at2"/>
<evidence type="ECO:0000313" key="2">
    <source>
        <dbReference type="EMBL" id="OAT24989.1"/>
    </source>
</evidence>